<keyword evidence="4" id="KW-0479">Metal-binding</keyword>
<name>A0A8S4BGD6_9TELE</name>
<comment type="similarity">
    <text evidence="2 16">Belongs to the integrin alpha chain family.</text>
</comment>
<evidence type="ECO:0000256" key="11">
    <source>
        <dbReference type="ARBA" id="ARBA00023136"/>
    </source>
</evidence>
<keyword evidence="13 16" id="KW-0675">Receptor</keyword>
<feature type="compositionally biased region" description="Basic and acidic residues" evidence="17">
    <location>
        <begin position="23"/>
        <end position="46"/>
    </location>
</feature>
<accession>A0A8S4BGD6</accession>
<keyword evidence="10 16" id="KW-0401">Integrin</keyword>
<evidence type="ECO:0000256" key="14">
    <source>
        <dbReference type="ARBA" id="ARBA00023180"/>
    </source>
</evidence>
<dbReference type="SUPFAM" id="SSF53300">
    <property type="entry name" value="vWA-like"/>
    <property type="match status" value="1"/>
</dbReference>
<dbReference type="Gene3D" id="2.60.40.1460">
    <property type="entry name" value="Integrin domains. Chain A, domain 2"/>
    <property type="match status" value="1"/>
</dbReference>
<dbReference type="GO" id="GO:0008305">
    <property type="term" value="C:integrin complex"/>
    <property type="evidence" value="ECO:0007669"/>
    <property type="project" value="InterPro"/>
</dbReference>
<dbReference type="InterPro" id="IPR032695">
    <property type="entry name" value="Integrin_dom_sf"/>
</dbReference>
<comment type="subcellular location">
    <subcellularLocation>
        <location evidence="1 16">Membrane</location>
        <topology evidence="1 16">Single-pass type I membrane protein</topology>
    </subcellularLocation>
</comment>
<keyword evidence="3 16" id="KW-0812">Transmembrane</keyword>
<dbReference type="GO" id="GO:0007160">
    <property type="term" value="P:cell-matrix adhesion"/>
    <property type="evidence" value="ECO:0007669"/>
    <property type="project" value="TreeGrafter"/>
</dbReference>
<dbReference type="Gene3D" id="1.20.5.930">
    <property type="entry name" value="Bicelle-embedded integrin alpha(iib) transmembrane segment"/>
    <property type="match status" value="1"/>
</dbReference>
<dbReference type="PRINTS" id="PR00453">
    <property type="entry name" value="VWFADOMAIN"/>
</dbReference>
<feature type="transmembrane region" description="Helical" evidence="16">
    <location>
        <begin position="1036"/>
        <end position="1058"/>
    </location>
</feature>
<dbReference type="InterPro" id="IPR013517">
    <property type="entry name" value="FG-GAP"/>
</dbReference>
<keyword evidence="5" id="KW-0732">Signal</keyword>
<evidence type="ECO:0000256" key="10">
    <source>
        <dbReference type="ARBA" id="ARBA00023037"/>
    </source>
</evidence>
<comment type="caution">
    <text evidence="19">The sequence shown here is derived from an EMBL/GenBank/DDBJ whole genome shotgun (WGS) entry which is preliminary data.</text>
</comment>
<evidence type="ECO:0000256" key="17">
    <source>
        <dbReference type="SAM" id="MobiDB-lite"/>
    </source>
</evidence>
<feature type="compositionally biased region" description="Basic and acidic residues" evidence="17">
    <location>
        <begin position="54"/>
        <end position="67"/>
    </location>
</feature>
<keyword evidence="9 16" id="KW-1133">Transmembrane helix</keyword>
<dbReference type="PANTHER" id="PTHR23220">
    <property type="entry name" value="INTEGRIN ALPHA"/>
    <property type="match status" value="1"/>
</dbReference>
<dbReference type="GO" id="GO:0033627">
    <property type="term" value="P:cell adhesion mediated by integrin"/>
    <property type="evidence" value="ECO:0007669"/>
    <property type="project" value="TreeGrafter"/>
</dbReference>
<gene>
    <name evidence="19" type="ORF">MMEN_LOCUS14026</name>
</gene>
<feature type="repeat" description="FG-GAP" evidence="15">
    <location>
        <begin position="438"/>
        <end position="494"/>
    </location>
</feature>
<proteinExistence type="inferred from homology"/>
<dbReference type="OrthoDB" id="5317514at2759"/>
<dbReference type="InterPro" id="IPR048633">
    <property type="entry name" value="ITGAX-like_Ig_3"/>
</dbReference>
<feature type="repeat" description="FG-GAP" evidence="15">
    <location>
        <begin position="376"/>
        <end position="437"/>
    </location>
</feature>
<feature type="repeat" description="FG-GAP" evidence="15">
    <location>
        <begin position="499"/>
        <end position="559"/>
    </location>
</feature>
<dbReference type="InterPro" id="IPR013649">
    <property type="entry name" value="Integrin_alpha_Ig-like_1"/>
</dbReference>
<keyword evidence="14" id="KW-0325">Glycoprotein</keyword>
<sequence length="1120" mass="125382">MGDSARTKRREQLKRWSGSCTDKASDVPRRRWRGDAGDGTGEREAEEREAEAEDPQREPPESAHRGESSPVLRRRIIVTAPLQLNGSGGIFKQVLGPTPERFNFTVSENPPNSTVRHLGLSIAADPSDSHFTCTKKKVDLVFLFDGSRSMTKEEFQENKKFIEKIMNSLKNTSIKFAAAQFAFAIRTVFDFNDYTKGTALEKLWKEPHMDSLTNTHRGLKFVLDNLFENPAAGASADADKVLVIITDGDPSDTNYENIIETYDKKNIDRIFSIEGTKGIRAGTLTKEMAQSGFSAAFHKDTLVLGSVGSNSWRGSLQEQSHQNDEISDPEMPMDSYMGYSISVGERNHTRVYMTGAPRFNHTGQVVLFQHEKNKWKLAQRINGDQIGSYFGAELCSLDVNSDGITDFLLVGAPMFFQTREKEGKLYVYNLNDNIQLLEKQSVMAPFRGRFGSTISSLADLNGDGLREVAVGAPLEDDNRGAVYIYHGDVHKGIRSSHSQKISGDLIPVGMRFFGQAIDGRMDLGDDGLPDVVVGSQGAAVVLRSKPVYNVTARLSFHPEEINSEEIDCLLSNDVNLPMVTLSACFEMKEATKSRSGTAGFGLNISYSLNVDPLRGTHRGFFIPTNRKSRNLKSNIHVKDTETACFNHSIYMPKCVKDTLSPVKIALNFSQTGRENSSAILNMDRITQTSVEVPFQKRCRKNDVCIAELEVDFTPLTSELLVTEDNFFNISVTLANSGDDSYNTSLSIHYPPGLSFSRMSFLEGTRPTLHNCRDGEEEEVLDRTVCDVSLPVFRSRMSATFLVSFRLIKDFSWNDTMLMTVAANSDNSNSSRITALSKSFPVQYQIRMAVTVKEESVSYLKFTVEESAPQSLRTSYRINNIGFKDVPVNVTLVFPTRLDYDFEMRNYYVLVQPNITQCSDIFKVEDEHHCPAELHCFAMKCDGFLLRNRSAVDFTLAGDVEFRHLRQQAENVAFFQRYSGRRAAVKFRSFIRVDYDQKRYKLAAQEQTQKPGQWNDNDPTMKSTEVQVEMIIPPDQMLIILTGVLPGLFLIIIIAVIMWKCGCFKRKTFEDDQEEETKASLRSSTPPGGSPAPPRGSLTKSEPGNPDKSSEEILLPPADQA</sequence>
<dbReference type="Gene3D" id="2.60.40.1510">
    <property type="entry name" value="ntegrin, alpha v. Chain A, domain 3"/>
    <property type="match status" value="1"/>
</dbReference>
<evidence type="ECO:0000256" key="13">
    <source>
        <dbReference type="ARBA" id="ARBA00023170"/>
    </source>
</evidence>
<dbReference type="SMART" id="SM00327">
    <property type="entry name" value="VWA"/>
    <property type="match status" value="1"/>
</dbReference>
<keyword evidence="8 16" id="KW-0130">Cell adhesion</keyword>
<feature type="repeat" description="FG-GAP" evidence="15">
    <location>
        <begin position="323"/>
        <end position="375"/>
    </location>
</feature>
<dbReference type="Gene3D" id="2.60.40.1530">
    <property type="entry name" value="ntegrin, alpha v. Chain A, domain 4"/>
    <property type="match status" value="1"/>
</dbReference>
<keyword evidence="7" id="KW-0106">Calcium</keyword>
<dbReference type="Pfam" id="PF20805">
    <property type="entry name" value="Integrin_A_Ig_2"/>
    <property type="match status" value="1"/>
</dbReference>
<dbReference type="InterPro" id="IPR036465">
    <property type="entry name" value="vWFA_dom_sf"/>
</dbReference>
<dbReference type="PRINTS" id="PR01185">
    <property type="entry name" value="INTEGRINA"/>
</dbReference>
<dbReference type="InterPro" id="IPR013519">
    <property type="entry name" value="Int_alpha_beta-p"/>
</dbReference>
<evidence type="ECO:0000313" key="19">
    <source>
        <dbReference type="EMBL" id="CAG5944917.1"/>
    </source>
</evidence>
<keyword evidence="20" id="KW-1185">Reference proteome</keyword>
<evidence type="ECO:0000256" key="9">
    <source>
        <dbReference type="ARBA" id="ARBA00022989"/>
    </source>
</evidence>
<dbReference type="Pfam" id="PF08441">
    <property type="entry name" value="Integrin_A_Ig_1"/>
    <property type="match status" value="1"/>
</dbReference>
<feature type="region of interest" description="Disordered" evidence="17">
    <location>
        <begin position="1"/>
        <end position="72"/>
    </location>
</feature>
<dbReference type="Gene3D" id="3.40.50.410">
    <property type="entry name" value="von Willebrand factor, type A domain"/>
    <property type="match status" value="1"/>
</dbReference>
<reference evidence="19" key="1">
    <citation type="submission" date="2021-05" db="EMBL/GenBank/DDBJ databases">
        <authorList>
            <person name="Tigano A."/>
        </authorList>
    </citation>
    <scope>NUCLEOTIDE SEQUENCE</scope>
</reference>
<evidence type="ECO:0000256" key="7">
    <source>
        <dbReference type="ARBA" id="ARBA00022837"/>
    </source>
</evidence>
<feature type="domain" description="VWFA" evidence="18">
    <location>
        <begin position="139"/>
        <end position="267"/>
    </location>
</feature>
<dbReference type="Gene3D" id="2.130.10.130">
    <property type="entry name" value="Integrin alpha, N-terminal"/>
    <property type="match status" value="1"/>
</dbReference>
<evidence type="ECO:0000256" key="3">
    <source>
        <dbReference type="ARBA" id="ARBA00022692"/>
    </source>
</evidence>
<dbReference type="GO" id="GO:0007229">
    <property type="term" value="P:integrin-mediated signaling pathway"/>
    <property type="evidence" value="ECO:0007669"/>
    <property type="project" value="UniProtKB-KW"/>
</dbReference>
<dbReference type="Pfam" id="PF21520">
    <property type="entry name" value="ITGAX-like_Ig_3"/>
    <property type="match status" value="1"/>
</dbReference>
<feature type="region of interest" description="Disordered" evidence="17">
    <location>
        <begin position="1070"/>
        <end position="1120"/>
    </location>
</feature>
<keyword evidence="6" id="KW-0677">Repeat</keyword>
<dbReference type="SMART" id="SM00191">
    <property type="entry name" value="Int_alpha"/>
    <property type="match status" value="4"/>
</dbReference>
<dbReference type="EMBL" id="CAJRST010017779">
    <property type="protein sequence ID" value="CAG5944917.1"/>
    <property type="molecule type" value="Genomic_DNA"/>
</dbReference>
<dbReference type="GO" id="GO:0005178">
    <property type="term" value="F:integrin binding"/>
    <property type="evidence" value="ECO:0007669"/>
    <property type="project" value="TreeGrafter"/>
</dbReference>
<dbReference type="Pfam" id="PF01839">
    <property type="entry name" value="FG-GAP"/>
    <property type="match status" value="2"/>
</dbReference>
<evidence type="ECO:0000256" key="8">
    <source>
        <dbReference type="ARBA" id="ARBA00022889"/>
    </source>
</evidence>
<evidence type="ECO:0000259" key="18">
    <source>
        <dbReference type="PROSITE" id="PS50234"/>
    </source>
</evidence>
<dbReference type="GO" id="GO:0098609">
    <property type="term" value="P:cell-cell adhesion"/>
    <property type="evidence" value="ECO:0007669"/>
    <property type="project" value="TreeGrafter"/>
</dbReference>
<dbReference type="GO" id="GO:0046872">
    <property type="term" value="F:metal ion binding"/>
    <property type="evidence" value="ECO:0007669"/>
    <property type="project" value="UniProtKB-KW"/>
</dbReference>
<dbReference type="SUPFAM" id="SSF69318">
    <property type="entry name" value="Integrin alpha N-terminal domain"/>
    <property type="match status" value="1"/>
</dbReference>
<evidence type="ECO:0000256" key="6">
    <source>
        <dbReference type="ARBA" id="ARBA00022737"/>
    </source>
</evidence>
<evidence type="ECO:0000256" key="4">
    <source>
        <dbReference type="ARBA" id="ARBA00022723"/>
    </source>
</evidence>
<organism evidence="19 20">
    <name type="scientific">Menidia menidia</name>
    <name type="common">Atlantic silverside</name>
    <dbReference type="NCBI Taxonomy" id="238744"/>
    <lineage>
        <taxon>Eukaryota</taxon>
        <taxon>Metazoa</taxon>
        <taxon>Chordata</taxon>
        <taxon>Craniata</taxon>
        <taxon>Vertebrata</taxon>
        <taxon>Euteleostomi</taxon>
        <taxon>Actinopterygii</taxon>
        <taxon>Neopterygii</taxon>
        <taxon>Teleostei</taxon>
        <taxon>Neoteleostei</taxon>
        <taxon>Acanthomorphata</taxon>
        <taxon>Ovalentaria</taxon>
        <taxon>Atherinomorphae</taxon>
        <taxon>Atheriniformes</taxon>
        <taxon>Atherinopsidae</taxon>
        <taxon>Menidiinae</taxon>
        <taxon>Menidia</taxon>
    </lineage>
</organism>
<dbReference type="InterPro" id="IPR048285">
    <property type="entry name" value="Integrin_alpha_Ig-like_2"/>
</dbReference>
<dbReference type="Proteomes" id="UP000677803">
    <property type="component" value="Unassembled WGS sequence"/>
</dbReference>
<evidence type="ECO:0000256" key="5">
    <source>
        <dbReference type="ARBA" id="ARBA00022729"/>
    </source>
</evidence>
<dbReference type="InterPro" id="IPR000413">
    <property type="entry name" value="Integrin_alpha"/>
</dbReference>
<dbReference type="PROSITE" id="PS51470">
    <property type="entry name" value="FG_GAP"/>
    <property type="match status" value="4"/>
</dbReference>
<evidence type="ECO:0000256" key="12">
    <source>
        <dbReference type="ARBA" id="ARBA00023157"/>
    </source>
</evidence>
<protein>
    <submittedName>
        <fullName evidence="19">(Atlantic silverside) hypothetical protein</fullName>
    </submittedName>
</protein>
<dbReference type="SUPFAM" id="SSF69179">
    <property type="entry name" value="Integrin domains"/>
    <property type="match status" value="2"/>
</dbReference>
<evidence type="ECO:0000256" key="1">
    <source>
        <dbReference type="ARBA" id="ARBA00004479"/>
    </source>
</evidence>
<dbReference type="PROSITE" id="PS50234">
    <property type="entry name" value="VWFA"/>
    <property type="match status" value="1"/>
</dbReference>
<keyword evidence="12" id="KW-1015">Disulfide bond</keyword>
<dbReference type="GO" id="GO:0009897">
    <property type="term" value="C:external side of plasma membrane"/>
    <property type="evidence" value="ECO:0007669"/>
    <property type="project" value="TreeGrafter"/>
</dbReference>
<dbReference type="PANTHER" id="PTHR23220:SF84">
    <property type="entry name" value="INTEGRIN ALPHA-L"/>
    <property type="match status" value="1"/>
</dbReference>
<keyword evidence="11 16" id="KW-0472">Membrane</keyword>
<dbReference type="AlphaFoldDB" id="A0A8S4BGD6"/>
<dbReference type="Pfam" id="PF00092">
    <property type="entry name" value="VWA"/>
    <property type="match status" value="1"/>
</dbReference>
<evidence type="ECO:0000256" key="16">
    <source>
        <dbReference type="RuleBase" id="RU003762"/>
    </source>
</evidence>
<evidence type="ECO:0000256" key="2">
    <source>
        <dbReference type="ARBA" id="ARBA00008054"/>
    </source>
</evidence>
<dbReference type="InterPro" id="IPR028994">
    <property type="entry name" value="Integrin_alpha_N"/>
</dbReference>
<evidence type="ECO:0000256" key="15">
    <source>
        <dbReference type="PROSITE-ProRule" id="PRU00803"/>
    </source>
</evidence>
<dbReference type="InterPro" id="IPR002035">
    <property type="entry name" value="VWF_A"/>
</dbReference>
<evidence type="ECO:0000313" key="20">
    <source>
        <dbReference type="Proteomes" id="UP000677803"/>
    </source>
</evidence>